<feature type="transmembrane region" description="Helical" evidence="4">
    <location>
        <begin position="98"/>
        <end position="121"/>
    </location>
</feature>
<evidence type="ECO:0000313" key="6">
    <source>
        <dbReference type="EMBL" id="TXG00596.1"/>
    </source>
</evidence>
<dbReference type="RefSeq" id="WP_147934236.1">
    <property type="nucleotide sequence ID" value="NZ_VPFD01000006.1"/>
</dbReference>
<dbReference type="InterPro" id="IPR036259">
    <property type="entry name" value="MFS_trans_sf"/>
</dbReference>
<dbReference type="SUPFAM" id="SSF103473">
    <property type="entry name" value="MFS general substrate transporter"/>
    <property type="match status" value="1"/>
</dbReference>
<feature type="transmembrane region" description="Helical" evidence="4">
    <location>
        <begin position="73"/>
        <end position="92"/>
    </location>
</feature>
<gene>
    <name evidence="6" type="ORF">FVD38_07450</name>
</gene>
<feature type="transmembrane region" description="Helical" evidence="4">
    <location>
        <begin position="163"/>
        <end position="182"/>
    </location>
</feature>
<feature type="transmembrane region" description="Helical" evidence="4">
    <location>
        <begin position="274"/>
        <end position="293"/>
    </location>
</feature>
<dbReference type="Pfam" id="PF07690">
    <property type="entry name" value="MFS_1"/>
    <property type="match status" value="1"/>
</dbReference>
<dbReference type="PROSITE" id="PS50850">
    <property type="entry name" value="MFS"/>
    <property type="match status" value="1"/>
</dbReference>
<dbReference type="InterPro" id="IPR020846">
    <property type="entry name" value="MFS_dom"/>
</dbReference>
<keyword evidence="3 4" id="KW-0472">Membrane</keyword>
<evidence type="ECO:0000256" key="3">
    <source>
        <dbReference type="ARBA" id="ARBA00023136"/>
    </source>
</evidence>
<feature type="transmembrane region" description="Helical" evidence="4">
    <location>
        <begin position="333"/>
        <end position="358"/>
    </location>
</feature>
<comment type="caution">
    <text evidence="6">The sequence shown here is derived from an EMBL/GenBank/DDBJ whole genome shotgun (WGS) entry which is preliminary data.</text>
</comment>
<organism evidence="6 7">
    <name type="scientific">Massilia arenae</name>
    <dbReference type="NCBI Taxonomy" id="2603288"/>
    <lineage>
        <taxon>Bacteria</taxon>
        <taxon>Pseudomonadati</taxon>
        <taxon>Pseudomonadota</taxon>
        <taxon>Betaproteobacteria</taxon>
        <taxon>Burkholderiales</taxon>
        <taxon>Oxalobacteraceae</taxon>
        <taxon>Telluria group</taxon>
        <taxon>Massilia</taxon>
    </lineage>
</organism>
<feature type="transmembrane region" description="Helical" evidence="4">
    <location>
        <begin position="364"/>
        <end position="384"/>
    </location>
</feature>
<evidence type="ECO:0000259" key="5">
    <source>
        <dbReference type="PROSITE" id="PS50850"/>
    </source>
</evidence>
<dbReference type="Gene3D" id="1.20.1250.20">
    <property type="entry name" value="MFS general substrate transporter like domains"/>
    <property type="match status" value="1"/>
</dbReference>
<reference evidence="6 7" key="1">
    <citation type="submission" date="2019-08" db="EMBL/GenBank/DDBJ databases">
        <title>Massilia golmudensis sp. nov., isolated from sand in the Qinghai-Tibetan Plateau.</title>
        <authorList>
            <person name="Zhang B."/>
        </authorList>
    </citation>
    <scope>NUCLEOTIDE SEQUENCE [LARGE SCALE GENOMIC DNA]</scope>
    <source>
        <strain evidence="6 7">GEM5</strain>
    </source>
</reference>
<keyword evidence="7" id="KW-1185">Reference proteome</keyword>
<protein>
    <submittedName>
        <fullName evidence="6">MFS transporter</fullName>
    </submittedName>
</protein>
<accession>A0A5C7G4F7</accession>
<feature type="transmembrane region" description="Helical" evidence="4">
    <location>
        <begin position="299"/>
        <end position="321"/>
    </location>
</feature>
<evidence type="ECO:0000313" key="7">
    <source>
        <dbReference type="Proteomes" id="UP000321413"/>
    </source>
</evidence>
<feature type="transmembrane region" description="Helical" evidence="4">
    <location>
        <begin position="209"/>
        <end position="232"/>
    </location>
</feature>
<evidence type="ECO:0000256" key="4">
    <source>
        <dbReference type="SAM" id="Phobius"/>
    </source>
</evidence>
<sequence>MTAQWRMIGILACTQIISWGSMFYGFSVIAPEIERETGWSSALVFGAYSWSLLAAGVAATPVGMLLDRYGGRSIMSIGSVVSAIGLFALGMSKTPATYIVAWTIIGLAMSLTLYEAAFATINRRFALQGRKAISMLTLFAGFASTVFWPLTQVLDTSLGWRDTYLLYGAFHLVICLPLHMLLGKEQVRQISRQNAHRGHTLFEAIRHPAFWKLAIAFAANVLVFSALSVHLLPLLQELGHSAELAVMMAMLIGPMQVAGRVLERTVGRNCIPQAVGIFCFATLPAALTVIVLFGEQAWAVAAFCVIYGLSNGIITIVRGTLPQALFGSENYGSIAGAMAAPALLAKAAGPVVAALIMGRQSDPSIILSILLGVAVLSLVVYLLAIREPVELKLGIASLPTPGATSPVASKEHESGL</sequence>
<feature type="domain" description="Major facilitator superfamily (MFS) profile" evidence="5">
    <location>
        <begin position="1"/>
        <end position="389"/>
    </location>
</feature>
<feature type="transmembrane region" description="Helical" evidence="4">
    <location>
        <begin position="7"/>
        <end position="30"/>
    </location>
</feature>
<feature type="transmembrane region" description="Helical" evidence="4">
    <location>
        <begin position="133"/>
        <end position="151"/>
    </location>
</feature>
<evidence type="ECO:0000256" key="2">
    <source>
        <dbReference type="ARBA" id="ARBA00022989"/>
    </source>
</evidence>
<dbReference type="GO" id="GO:0022857">
    <property type="term" value="F:transmembrane transporter activity"/>
    <property type="evidence" value="ECO:0007669"/>
    <property type="project" value="InterPro"/>
</dbReference>
<dbReference type="PANTHER" id="PTHR11360">
    <property type="entry name" value="MONOCARBOXYLATE TRANSPORTER"/>
    <property type="match status" value="1"/>
</dbReference>
<dbReference type="InterPro" id="IPR050327">
    <property type="entry name" value="Proton-linked_MCT"/>
</dbReference>
<proteinExistence type="predicted"/>
<dbReference type="Proteomes" id="UP000321413">
    <property type="component" value="Unassembled WGS sequence"/>
</dbReference>
<keyword evidence="1 4" id="KW-0812">Transmembrane</keyword>
<dbReference type="InterPro" id="IPR011701">
    <property type="entry name" value="MFS"/>
</dbReference>
<dbReference type="EMBL" id="VPFD01000006">
    <property type="protein sequence ID" value="TXG00596.1"/>
    <property type="molecule type" value="Genomic_DNA"/>
</dbReference>
<evidence type="ECO:0000256" key="1">
    <source>
        <dbReference type="ARBA" id="ARBA00022692"/>
    </source>
</evidence>
<dbReference type="AlphaFoldDB" id="A0A5C7G4F7"/>
<name>A0A5C7G4F7_9BURK</name>
<dbReference type="PANTHER" id="PTHR11360:SF290">
    <property type="entry name" value="MONOCARBOXYLATE MFS PERMEASE"/>
    <property type="match status" value="1"/>
</dbReference>
<keyword evidence="2 4" id="KW-1133">Transmembrane helix</keyword>
<feature type="transmembrane region" description="Helical" evidence="4">
    <location>
        <begin position="42"/>
        <end position="66"/>
    </location>
</feature>